<evidence type="ECO:0000313" key="2">
    <source>
        <dbReference type="Proteomes" id="UP000218334"/>
    </source>
</evidence>
<gene>
    <name evidence="1" type="ORF">ARMSODRAFT_981158</name>
</gene>
<sequence length="182" mass="21155">MSGTYWLTQAIMQDLVETIIAPYFDEQKKQLGQEHIQFTLWKINCWSMHKLEEFHLYIKENYPYIILCFIPRNYVTVRMLHNRSVGWIVEAIQDISNKDFVKKLIADDSEHHFEANMAVEELLFDEFVPDDDSDIPLTIMADIVLDVDSVSIAYIDGFVTKSNDNGIKQNGIIESDCNESII</sequence>
<dbReference type="Proteomes" id="UP000218334">
    <property type="component" value="Unassembled WGS sequence"/>
</dbReference>
<dbReference type="EMBL" id="KZ293472">
    <property type="protein sequence ID" value="PBK61758.1"/>
    <property type="molecule type" value="Genomic_DNA"/>
</dbReference>
<dbReference type="AlphaFoldDB" id="A0A2H3B6V3"/>
<keyword evidence="2" id="KW-1185">Reference proteome</keyword>
<evidence type="ECO:0000313" key="1">
    <source>
        <dbReference type="EMBL" id="PBK61758.1"/>
    </source>
</evidence>
<name>A0A2H3B6V3_9AGAR</name>
<evidence type="ECO:0008006" key="3">
    <source>
        <dbReference type="Google" id="ProtNLM"/>
    </source>
</evidence>
<dbReference type="STRING" id="1076256.A0A2H3B6V3"/>
<organism evidence="1 2">
    <name type="scientific">Armillaria solidipes</name>
    <dbReference type="NCBI Taxonomy" id="1076256"/>
    <lineage>
        <taxon>Eukaryota</taxon>
        <taxon>Fungi</taxon>
        <taxon>Dikarya</taxon>
        <taxon>Basidiomycota</taxon>
        <taxon>Agaricomycotina</taxon>
        <taxon>Agaricomycetes</taxon>
        <taxon>Agaricomycetidae</taxon>
        <taxon>Agaricales</taxon>
        <taxon>Marasmiineae</taxon>
        <taxon>Physalacriaceae</taxon>
        <taxon>Armillaria</taxon>
    </lineage>
</organism>
<reference evidence="2" key="1">
    <citation type="journal article" date="2017" name="Nat. Ecol. Evol.">
        <title>Genome expansion and lineage-specific genetic innovations in the forest pathogenic fungi Armillaria.</title>
        <authorList>
            <person name="Sipos G."/>
            <person name="Prasanna A.N."/>
            <person name="Walter M.C."/>
            <person name="O'Connor E."/>
            <person name="Balint B."/>
            <person name="Krizsan K."/>
            <person name="Kiss B."/>
            <person name="Hess J."/>
            <person name="Varga T."/>
            <person name="Slot J."/>
            <person name="Riley R."/>
            <person name="Boka B."/>
            <person name="Rigling D."/>
            <person name="Barry K."/>
            <person name="Lee J."/>
            <person name="Mihaltcheva S."/>
            <person name="LaButti K."/>
            <person name="Lipzen A."/>
            <person name="Waldron R."/>
            <person name="Moloney N.M."/>
            <person name="Sperisen C."/>
            <person name="Kredics L."/>
            <person name="Vagvoelgyi C."/>
            <person name="Patrignani A."/>
            <person name="Fitzpatrick D."/>
            <person name="Nagy I."/>
            <person name="Doyle S."/>
            <person name="Anderson J.B."/>
            <person name="Grigoriev I.V."/>
            <person name="Gueldener U."/>
            <person name="Muensterkoetter M."/>
            <person name="Nagy L.G."/>
        </authorList>
    </citation>
    <scope>NUCLEOTIDE SEQUENCE [LARGE SCALE GENOMIC DNA]</scope>
    <source>
        <strain evidence="2">28-4</strain>
    </source>
</reference>
<protein>
    <recommendedName>
        <fullName evidence="3">DDE-1 domain-containing protein</fullName>
    </recommendedName>
</protein>
<accession>A0A2H3B6V3</accession>
<proteinExistence type="predicted"/>